<keyword evidence="5 7" id="KW-1133">Transmembrane helix</keyword>
<proteinExistence type="inferred from homology"/>
<feature type="transmembrane region" description="Helical" evidence="7">
    <location>
        <begin position="438"/>
        <end position="457"/>
    </location>
</feature>
<evidence type="ECO:0000313" key="10">
    <source>
        <dbReference type="Proteomes" id="UP000246352"/>
    </source>
</evidence>
<name>A0A317PQW2_9HYPH</name>
<reference evidence="9 10" key="1">
    <citation type="submission" date="2018-05" db="EMBL/GenBank/DDBJ databases">
        <title>Genomic Encyclopedia of Type Strains, Phase IV (KMG-IV): sequencing the most valuable type-strain genomes for metagenomic binning, comparative biology and taxonomic classification.</title>
        <authorList>
            <person name="Goeker M."/>
        </authorList>
    </citation>
    <scope>NUCLEOTIDE SEQUENCE [LARGE SCALE GENOMIC DNA]</scope>
    <source>
        <strain evidence="9 10">DSM 16791</strain>
    </source>
</reference>
<dbReference type="GO" id="GO:0098797">
    <property type="term" value="C:plasma membrane protein complex"/>
    <property type="evidence" value="ECO:0007669"/>
    <property type="project" value="TreeGrafter"/>
</dbReference>
<keyword evidence="3" id="KW-1003">Cell membrane</keyword>
<dbReference type="AlphaFoldDB" id="A0A317PQW2"/>
<keyword evidence="10" id="KW-1185">Reference proteome</keyword>
<evidence type="ECO:0000256" key="3">
    <source>
        <dbReference type="ARBA" id="ARBA00022475"/>
    </source>
</evidence>
<feature type="transmembrane region" description="Helical" evidence="7">
    <location>
        <begin position="317"/>
        <end position="339"/>
    </location>
</feature>
<organism evidence="9 10">
    <name type="scientific">Hoeflea marina</name>
    <dbReference type="NCBI Taxonomy" id="274592"/>
    <lineage>
        <taxon>Bacteria</taxon>
        <taxon>Pseudomonadati</taxon>
        <taxon>Pseudomonadota</taxon>
        <taxon>Alphaproteobacteria</taxon>
        <taxon>Hyphomicrobiales</taxon>
        <taxon>Rhizobiaceae</taxon>
        <taxon>Hoeflea</taxon>
    </lineage>
</organism>
<feature type="transmembrane region" description="Helical" evidence="7">
    <location>
        <begin position="713"/>
        <end position="736"/>
    </location>
</feature>
<evidence type="ECO:0000256" key="6">
    <source>
        <dbReference type="ARBA" id="ARBA00023136"/>
    </source>
</evidence>
<comment type="subcellular location">
    <subcellularLocation>
        <location evidence="1">Cell membrane</location>
        <topology evidence="1">Multi-pass membrane protein</topology>
    </subcellularLocation>
</comment>
<feature type="transmembrane region" description="Helical" evidence="7">
    <location>
        <begin position="748"/>
        <end position="772"/>
    </location>
</feature>
<evidence type="ECO:0000256" key="1">
    <source>
        <dbReference type="ARBA" id="ARBA00004651"/>
    </source>
</evidence>
<evidence type="ECO:0000256" key="7">
    <source>
        <dbReference type="SAM" id="Phobius"/>
    </source>
</evidence>
<comment type="caution">
    <text evidence="9">The sequence shown here is derived from an EMBL/GenBank/DDBJ whole genome shotgun (WGS) entry which is preliminary data.</text>
</comment>
<sequence length="790" mass="85887">MVAMRMLDRKLLRDLGRLWAQALAVALVMACGVMTLILAMGASRSLEASQSAFYDRYRFASVFAEAVRAPRHLEPRIQSLPGVSAAELRIVKPVIITITGMTEPASGVVVSIPDTGESAVNRLYLRAGRLPGSRVPGEVAVVEAFAAAHGFRPGDRFDVVMNGKARRLSITGIVLSPEFIYAIGPGDMVPDPRRYGILYMSETVLSSAFGMEGAFNDAALTTMRNADTRAVIEGLDGLLAPYGGTGAYGRKDQMSHAFLDSELTQLFAMATIIPPIFLFVSAFLVNMILSRLIALEREQIGLLKAVGYTDLAVGWHYAKLVIVISAVGLAIGCVAGSWLGRGLTRLYGEFFAFPFLIFTHGIDLYAIAATVTVAAALAGASSAIWATVMLPPAVAMRPPSPTQYRSLAGAAVPTNPLFSQLTVMVFRHFLRWPLRSTMTIIGTALSVALLVTALFSFDSIDAMIDTIFFRADRQDATLTFASASGPEAVTRVGDLPGVIRVEPYRSTAVKLKNGRHERRMVIHGLTQQSELSRVLDRDLLPMQPPSSGLVLSERVAALLDLQIGDPVEIELMEFADRKVSVPVTGIAESYVGLAAYMELTALNRLLMEGRRVSGARILVDEDRLDELYAHIKQVPAIASLALQTVSRDRFRETVRQNISYSITIYVTLAIIITFGVIYNSARIQLSERARELASLRVFGFTRAEVSSVLLVELALIVIIAQPLGWLAGYGFAVLMIRGFESDLFRIPLVISQATYATASLVVIGSAVVSALLVRRRVDTLDLIRVLKTRD</sequence>
<accession>A0A317PQW2</accession>
<dbReference type="GO" id="GO:0044874">
    <property type="term" value="P:lipoprotein localization to outer membrane"/>
    <property type="evidence" value="ECO:0007669"/>
    <property type="project" value="TreeGrafter"/>
</dbReference>
<keyword evidence="4 7" id="KW-0812">Transmembrane</keyword>
<dbReference type="Pfam" id="PF02687">
    <property type="entry name" value="FtsX"/>
    <property type="match status" value="2"/>
</dbReference>
<keyword evidence="6 7" id="KW-0472">Membrane</keyword>
<dbReference type="PANTHER" id="PTHR30489:SF0">
    <property type="entry name" value="LIPOPROTEIN-RELEASING SYSTEM TRANSMEMBRANE PROTEIN LOLE"/>
    <property type="match status" value="1"/>
</dbReference>
<dbReference type="InterPro" id="IPR051447">
    <property type="entry name" value="Lipoprotein-release_system"/>
</dbReference>
<dbReference type="Proteomes" id="UP000246352">
    <property type="component" value="Unassembled WGS sequence"/>
</dbReference>
<feature type="domain" description="ABC3 transporter permease C-terminal" evidence="8">
    <location>
        <begin position="664"/>
        <end position="777"/>
    </location>
</feature>
<dbReference type="PANTHER" id="PTHR30489">
    <property type="entry name" value="LIPOPROTEIN-RELEASING SYSTEM TRANSMEMBRANE PROTEIN LOLE"/>
    <property type="match status" value="1"/>
</dbReference>
<protein>
    <submittedName>
        <fullName evidence="9">Putative ABC transport system permease protein</fullName>
    </submittedName>
</protein>
<dbReference type="InterPro" id="IPR003838">
    <property type="entry name" value="ABC3_permease_C"/>
</dbReference>
<dbReference type="OrthoDB" id="5137249at2"/>
<comment type="similarity">
    <text evidence="2">Belongs to the ABC-4 integral membrane protein family. LolC/E subfamily.</text>
</comment>
<dbReference type="PROSITE" id="PS51257">
    <property type="entry name" value="PROKAR_LIPOPROTEIN"/>
    <property type="match status" value="1"/>
</dbReference>
<evidence type="ECO:0000259" key="8">
    <source>
        <dbReference type="Pfam" id="PF02687"/>
    </source>
</evidence>
<evidence type="ECO:0000256" key="5">
    <source>
        <dbReference type="ARBA" id="ARBA00022989"/>
    </source>
</evidence>
<gene>
    <name evidence="9" type="ORF">DFR52_101552</name>
</gene>
<feature type="transmembrane region" description="Helical" evidence="7">
    <location>
        <begin position="20"/>
        <end position="41"/>
    </location>
</feature>
<evidence type="ECO:0000256" key="2">
    <source>
        <dbReference type="ARBA" id="ARBA00005236"/>
    </source>
</evidence>
<evidence type="ECO:0000313" key="9">
    <source>
        <dbReference type="EMBL" id="PWW03863.1"/>
    </source>
</evidence>
<evidence type="ECO:0000256" key="4">
    <source>
        <dbReference type="ARBA" id="ARBA00022692"/>
    </source>
</evidence>
<feature type="transmembrane region" description="Helical" evidence="7">
    <location>
        <begin position="657"/>
        <end position="678"/>
    </location>
</feature>
<feature type="domain" description="ABC3 transporter permease C-terminal" evidence="8">
    <location>
        <begin position="275"/>
        <end position="383"/>
    </location>
</feature>
<feature type="transmembrane region" description="Helical" evidence="7">
    <location>
        <begin position="266"/>
        <end position="289"/>
    </location>
</feature>
<dbReference type="EMBL" id="QGTR01000001">
    <property type="protein sequence ID" value="PWW03863.1"/>
    <property type="molecule type" value="Genomic_DNA"/>
</dbReference>